<accession>A0A8J6Y798</accession>
<organism evidence="2 3">
    <name type="scientific">Candidatus Polarisedimenticola svalbardensis</name>
    <dbReference type="NCBI Taxonomy" id="2886004"/>
    <lineage>
        <taxon>Bacteria</taxon>
        <taxon>Pseudomonadati</taxon>
        <taxon>Acidobacteriota</taxon>
        <taxon>Candidatus Polarisedimenticolia</taxon>
        <taxon>Candidatus Polarisedimenticolales</taxon>
        <taxon>Candidatus Polarisedimenticolaceae</taxon>
        <taxon>Candidatus Polarisedimenticola</taxon>
    </lineage>
</organism>
<dbReference type="GO" id="GO:0045338">
    <property type="term" value="P:farnesyl diphosphate metabolic process"/>
    <property type="evidence" value="ECO:0007669"/>
    <property type="project" value="InterPro"/>
</dbReference>
<proteinExistence type="predicted"/>
<evidence type="ECO:0000313" key="2">
    <source>
        <dbReference type="EMBL" id="MBD3868585.1"/>
    </source>
</evidence>
<dbReference type="Proteomes" id="UP000648239">
    <property type="component" value="Unassembled WGS sequence"/>
</dbReference>
<sequence length="344" mass="38611">MLDKKVRYCRKALHGVSRTFALGIELLKEPLRDEIGIAYLVCRILDTIEDSTDLPAKSRVAMLLRAEGEIFDPARFSECAGAIEQLFAQPSLKGADHELCRNTITVLFALHELRPEARVAMEPPVREMARGMAETVKRELRGEGLHLETMEDLERYCYYVAGTVGHLLTSLYALDRPSIIPEVEAELRRHEVAFGLGLQVTNIIKGVTDDIGRGVSYLPLCLFRQAGITIDTLLSRPDDPRGREVVSGLASWTLDKLDEALEYTLALPVSEPDLRLFCGLPLAFAVRTLSLALRSSSVFSENVLKISRLEVTAIHRKMESILDDNDRIRELYREERALVPVSRP</sequence>
<protein>
    <submittedName>
        <fullName evidence="2">Squalene/phytoene synthase family protein</fullName>
    </submittedName>
</protein>
<name>A0A8J6Y798_9BACT</name>
<keyword evidence="1" id="KW-0808">Transferase</keyword>
<comment type="caution">
    <text evidence="2">The sequence shown here is derived from an EMBL/GenBank/DDBJ whole genome shotgun (WGS) entry which is preliminary data.</text>
</comment>
<evidence type="ECO:0000256" key="1">
    <source>
        <dbReference type="ARBA" id="ARBA00022679"/>
    </source>
</evidence>
<dbReference type="PROSITE" id="PS01044">
    <property type="entry name" value="SQUALEN_PHYTOEN_SYN_1"/>
    <property type="match status" value="1"/>
</dbReference>
<evidence type="ECO:0000313" key="3">
    <source>
        <dbReference type="Proteomes" id="UP000648239"/>
    </source>
</evidence>
<dbReference type="Pfam" id="PF00494">
    <property type="entry name" value="SQS_PSY"/>
    <property type="match status" value="1"/>
</dbReference>
<dbReference type="GO" id="GO:0051996">
    <property type="term" value="F:squalene synthase [NAD(P)H] activity"/>
    <property type="evidence" value="ECO:0007669"/>
    <property type="project" value="InterPro"/>
</dbReference>
<dbReference type="InterPro" id="IPR019845">
    <property type="entry name" value="Squalene/phytoene_synthase_CS"/>
</dbReference>
<dbReference type="Gene3D" id="1.10.600.10">
    <property type="entry name" value="Farnesyl Diphosphate Synthase"/>
    <property type="match status" value="1"/>
</dbReference>
<dbReference type="InterPro" id="IPR002060">
    <property type="entry name" value="Squ/phyt_synthse"/>
</dbReference>
<dbReference type="PANTHER" id="PTHR11626:SF2">
    <property type="entry name" value="SQUALENE SYNTHASE"/>
    <property type="match status" value="1"/>
</dbReference>
<dbReference type="PANTHER" id="PTHR11626">
    <property type="entry name" value="FARNESYL-DIPHOSPHATE FARNESYLTRANSFERASE"/>
    <property type="match status" value="1"/>
</dbReference>
<dbReference type="AlphaFoldDB" id="A0A8J6Y798"/>
<dbReference type="InterPro" id="IPR044844">
    <property type="entry name" value="Trans_IPPS_euk-type"/>
</dbReference>
<reference evidence="2 3" key="1">
    <citation type="submission" date="2020-08" db="EMBL/GenBank/DDBJ databases">
        <title>Acidobacteriota in marine sediments use diverse sulfur dissimilation pathways.</title>
        <authorList>
            <person name="Wasmund K."/>
        </authorList>
    </citation>
    <scope>NUCLEOTIDE SEQUENCE [LARGE SCALE GENOMIC DNA]</scope>
    <source>
        <strain evidence="2">MAG AM4</strain>
    </source>
</reference>
<dbReference type="SUPFAM" id="SSF48576">
    <property type="entry name" value="Terpenoid synthases"/>
    <property type="match status" value="1"/>
</dbReference>
<gene>
    <name evidence="2" type="ORF">IFK94_10720</name>
</gene>
<dbReference type="InterPro" id="IPR008949">
    <property type="entry name" value="Isoprenoid_synthase_dom_sf"/>
</dbReference>
<dbReference type="EMBL" id="JACXWD010000036">
    <property type="protein sequence ID" value="MBD3868585.1"/>
    <property type="molecule type" value="Genomic_DNA"/>
</dbReference>